<dbReference type="RefSeq" id="WP_258790488.1">
    <property type="nucleotide sequence ID" value="NZ_JANUGQ010000031.1"/>
</dbReference>
<evidence type="ECO:0000259" key="1">
    <source>
        <dbReference type="Pfam" id="PF09204"/>
    </source>
</evidence>
<evidence type="ECO:0000313" key="2">
    <source>
        <dbReference type="EMBL" id="MCS0639163.1"/>
    </source>
</evidence>
<dbReference type="EMBL" id="JANUGQ010000031">
    <property type="protein sequence ID" value="MCS0639163.1"/>
    <property type="molecule type" value="Genomic_DNA"/>
</dbReference>
<protein>
    <submittedName>
        <fullName evidence="2">Colicin immunity domain-containing protein</fullName>
    </submittedName>
</protein>
<dbReference type="Pfam" id="PF09204">
    <property type="entry name" value="Colicin_immun"/>
    <property type="match status" value="1"/>
</dbReference>
<comment type="caution">
    <text evidence="2">The sequence shown here is derived from an EMBL/GenBank/DDBJ whole genome shotgun (WGS) entry which is preliminary data.</text>
</comment>
<dbReference type="SUPFAM" id="SSF101125">
    <property type="entry name" value="Colicin D immunity protein"/>
    <property type="match status" value="1"/>
</dbReference>
<dbReference type="InterPro" id="IPR036471">
    <property type="entry name" value="Colicin_D_sf"/>
</dbReference>
<accession>A0ABT2CNZ9</accession>
<evidence type="ECO:0000313" key="3">
    <source>
        <dbReference type="Proteomes" id="UP001431313"/>
    </source>
</evidence>
<proteinExistence type="predicted"/>
<dbReference type="Gene3D" id="1.20.120.650">
    <property type="entry name" value="Colicin D"/>
    <property type="match status" value="1"/>
</dbReference>
<name>A0ABT2CNZ9_9ACTN</name>
<sequence length="266" mass="28044">MRDRLPVLRVLTADFGGCWGGGGPGGVVVPVPAHDRLDPGVVRRVTGGCRDLGVAGVRVSGAVGEPSAVVPVEAVGDRVLGLAPPVLLVAVGEAGALLFRSPGYALLAGTTAFLRGAVPEGVDVARARFGRYTRAVAHRWPEAGEVARALPPRHHAWSRAEEVPAGTWAGHRLELLRGFAAGEVTAAEFARGWPALRRRALEEGERLREPLSLLFDEVFALLEGYAPDPAFREPGDLSDAELREAVRGLVIGGPEAGRGWPRVPVP</sequence>
<gene>
    <name evidence="2" type="ORF">NX801_26680</name>
</gene>
<keyword evidence="3" id="KW-1185">Reference proteome</keyword>
<feature type="domain" description="Colicin D immunity protein" evidence="1">
    <location>
        <begin position="173"/>
        <end position="248"/>
    </location>
</feature>
<dbReference type="Proteomes" id="UP001431313">
    <property type="component" value="Unassembled WGS sequence"/>
</dbReference>
<reference evidence="2" key="1">
    <citation type="submission" date="2022-08" db="EMBL/GenBank/DDBJ databases">
        <authorList>
            <person name="Somphong A."/>
            <person name="Phongsopitanun W."/>
        </authorList>
    </citation>
    <scope>NUCLEOTIDE SEQUENCE</scope>
    <source>
        <strain evidence="2">LP05-1</strain>
    </source>
</reference>
<organism evidence="2 3">
    <name type="scientific">Streptomyces pyxinae</name>
    <dbReference type="NCBI Taxonomy" id="2970734"/>
    <lineage>
        <taxon>Bacteria</taxon>
        <taxon>Bacillati</taxon>
        <taxon>Actinomycetota</taxon>
        <taxon>Actinomycetes</taxon>
        <taxon>Kitasatosporales</taxon>
        <taxon>Streptomycetaceae</taxon>
        <taxon>Streptomyces</taxon>
    </lineage>
</organism>
<dbReference type="InterPro" id="IPR015287">
    <property type="entry name" value="Colicin_D_immunity_dom"/>
</dbReference>